<sequence>MARKQFSFDDENSQGRDPQKGPIKNTKQSFAFADNSQQKKYEKETQPSKKKLKLKKWHVTITVIALFAIIFTIVIAIMASEDGPVRGDRCEGLITIKSGVLKEAENTIKKSYDKVESIKTEIACKTIKTDIVFKEGTHYTYAKTVSQALVKKIDSLQGLNKDKGSDYSSLFNTYKNVRQYEVNFYMTCKGNADFPMYGTKVANKDGFNYSYASIKDQNTYRKVKSGS</sequence>
<keyword evidence="2" id="KW-1133">Transmembrane helix</keyword>
<name>M2NF15_9FIRM</name>
<dbReference type="STRING" id="999415.HMPREF9943_00845"/>
<feature type="region of interest" description="Disordered" evidence="1">
    <location>
        <begin position="1"/>
        <end position="45"/>
    </location>
</feature>
<evidence type="ECO:0000313" key="3">
    <source>
        <dbReference type="EMBL" id="EMD16803.1"/>
    </source>
</evidence>
<feature type="compositionally biased region" description="Polar residues" evidence="1">
    <location>
        <begin position="25"/>
        <end position="36"/>
    </location>
</feature>
<keyword evidence="4" id="KW-1185">Reference proteome</keyword>
<evidence type="ECO:0000256" key="2">
    <source>
        <dbReference type="SAM" id="Phobius"/>
    </source>
</evidence>
<dbReference type="Proteomes" id="UP000011758">
    <property type="component" value="Unassembled WGS sequence"/>
</dbReference>
<dbReference type="eggNOG" id="ENOG5032UVH">
    <property type="taxonomic scope" value="Bacteria"/>
</dbReference>
<accession>M2NF15</accession>
<dbReference type="RefSeq" id="WP_004802355.1">
    <property type="nucleotide sequence ID" value="NZ_KB446647.1"/>
</dbReference>
<keyword evidence="2" id="KW-0472">Membrane</keyword>
<reference evidence="3 4" key="1">
    <citation type="submission" date="2013-02" db="EMBL/GenBank/DDBJ databases">
        <title>The Genome Sequence of Lactobacillus catenaformis F0143.</title>
        <authorList>
            <consortium name="The Broad Institute Genome Sequencing Platform"/>
            <person name="Earl A."/>
            <person name="Ward D."/>
            <person name="Feldgarden M."/>
            <person name="Gevers D."/>
            <person name="Izard J."/>
            <person name="Blanton J.M."/>
            <person name="Mathney J."/>
            <person name="Dewhirst F.E."/>
            <person name="Young S.K."/>
            <person name="Zeng Q."/>
            <person name="Gargeya S."/>
            <person name="Fitzgerald M."/>
            <person name="Haas B."/>
            <person name="Abouelleil A."/>
            <person name="Alvarado L."/>
            <person name="Arachchi H.M."/>
            <person name="Berlin A."/>
            <person name="Chapman S.B."/>
            <person name="Gearin G."/>
            <person name="Goldberg J."/>
            <person name="Griggs A."/>
            <person name="Gujja S."/>
            <person name="Hansen M."/>
            <person name="Heiman D."/>
            <person name="Howarth C."/>
            <person name="Larimer J."/>
            <person name="Lui A."/>
            <person name="MacDonald P.J.P."/>
            <person name="McCowen C."/>
            <person name="Montmayeur A."/>
            <person name="Murphy C."/>
            <person name="Neiman D."/>
            <person name="Pearson M."/>
            <person name="Priest M."/>
            <person name="Roberts A."/>
            <person name="Saif S."/>
            <person name="Shea T."/>
            <person name="Sisk P."/>
            <person name="Stolte C."/>
            <person name="Sykes S."/>
            <person name="Wortman J."/>
            <person name="Nusbaum C."/>
            <person name="Birren B."/>
        </authorList>
    </citation>
    <scope>NUCLEOTIDE SEQUENCE [LARGE SCALE GENOMIC DNA]</scope>
    <source>
        <strain evidence="3 4">OT 569</strain>
    </source>
</reference>
<dbReference type="OrthoDB" id="1644433at2"/>
<gene>
    <name evidence="3" type="ORF">HMPREF9943_00845</name>
</gene>
<protein>
    <submittedName>
        <fullName evidence="3">Uncharacterized protein</fullName>
    </submittedName>
</protein>
<organism evidence="3 4">
    <name type="scientific">Eggerthia catenaformis OT 569 = DSM 20559</name>
    <dbReference type="NCBI Taxonomy" id="999415"/>
    <lineage>
        <taxon>Bacteria</taxon>
        <taxon>Bacillati</taxon>
        <taxon>Bacillota</taxon>
        <taxon>Erysipelotrichia</taxon>
        <taxon>Erysipelotrichales</taxon>
        <taxon>Coprobacillaceae</taxon>
        <taxon>Eggerthia</taxon>
    </lineage>
</organism>
<evidence type="ECO:0000313" key="4">
    <source>
        <dbReference type="Proteomes" id="UP000011758"/>
    </source>
</evidence>
<evidence type="ECO:0000256" key="1">
    <source>
        <dbReference type="SAM" id="MobiDB-lite"/>
    </source>
</evidence>
<proteinExistence type="predicted"/>
<keyword evidence="2" id="KW-0812">Transmembrane</keyword>
<dbReference type="BioCyc" id="ECAT999415-HMP:GTTI-868-MONOMER"/>
<dbReference type="EMBL" id="AGEJ01000013">
    <property type="protein sequence ID" value="EMD16803.1"/>
    <property type="molecule type" value="Genomic_DNA"/>
</dbReference>
<dbReference type="AlphaFoldDB" id="M2NF15"/>
<feature type="transmembrane region" description="Helical" evidence="2">
    <location>
        <begin position="57"/>
        <end position="79"/>
    </location>
</feature>
<comment type="caution">
    <text evidence="3">The sequence shown here is derived from an EMBL/GenBank/DDBJ whole genome shotgun (WGS) entry which is preliminary data.</text>
</comment>